<organism evidence="4 5">
    <name type="scientific">Cymbomonas tetramitiformis</name>
    <dbReference type="NCBI Taxonomy" id="36881"/>
    <lineage>
        <taxon>Eukaryota</taxon>
        <taxon>Viridiplantae</taxon>
        <taxon>Chlorophyta</taxon>
        <taxon>Pyramimonadophyceae</taxon>
        <taxon>Pyramimonadales</taxon>
        <taxon>Pyramimonadaceae</taxon>
        <taxon>Cymbomonas</taxon>
    </lineage>
</organism>
<evidence type="ECO:0000313" key="4">
    <source>
        <dbReference type="EMBL" id="KAK3238006.1"/>
    </source>
</evidence>
<dbReference type="CDD" id="cd05233">
    <property type="entry name" value="SDR_c"/>
    <property type="match status" value="1"/>
</dbReference>
<comment type="similarity">
    <text evidence="1">Belongs to the short-chain dehydrogenases/reductases (SDR) family.</text>
</comment>
<dbReference type="PANTHER" id="PTHR43180:SF66">
    <property type="entry name" value="SHORT-CHAIN DEHYDROGENASE_REDUCTASE FAMILY PROTEIN"/>
    <property type="match status" value="1"/>
</dbReference>
<keyword evidence="5" id="KW-1185">Reference proteome</keyword>
<evidence type="ECO:0000256" key="2">
    <source>
        <dbReference type="ARBA" id="ARBA00023002"/>
    </source>
</evidence>
<evidence type="ECO:0000313" key="5">
    <source>
        <dbReference type="Proteomes" id="UP001190700"/>
    </source>
</evidence>
<dbReference type="PRINTS" id="PR00081">
    <property type="entry name" value="GDHRDH"/>
</dbReference>
<dbReference type="PANTHER" id="PTHR43180">
    <property type="entry name" value="3-OXOACYL-(ACYL-CARRIER-PROTEIN) REDUCTASE (AFU_ORTHOLOGUE AFUA_6G11210)"/>
    <property type="match status" value="1"/>
</dbReference>
<dbReference type="Gene3D" id="3.40.50.720">
    <property type="entry name" value="NAD(P)-binding Rossmann-like Domain"/>
    <property type="match status" value="1"/>
</dbReference>
<gene>
    <name evidence="4" type="ORF">CYMTET_51943</name>
</gene>
<dbReference type="EMBL" id="LGRX02034360">
    <property type="protein sequence ID" value="KAK3238006.1"/>
    <property type="molecule type" value="Genomic_DNA"/>
</dbReference>
<protein>
    <submittedName>
        <fullName evidence="4">Uncharacterized protein</fullName>
    </submittedName>
</protein>
<keyword evidence="2" id="KW-0560">Oxidoreductase</keyword>
<dbReference type="Proteomes" id="UP001190700">
    <property type="component" value="Unassembled WGS sequence"/>
</dbReference>
<dbReference type="InterPro" id="IPR036291">
    <property type="entry name" value="NAD(P)-bd_dom_sf"/>
</dbReference>
<name>A0AAE0BK30_9CHLO</name>
<dbReference type="Pfam" id="PF00106">
    <property type="entry name" value="adh_short"/>
    <property type="match status" value="1"/>
</dbReference>
<reference evidence="4 5" key="1">
    <citation type="journal article" date="2015" name="Genome Biol. Evol.">
        <title>Comparative Genomics of a Bacterivorous Green Alga Reveals Evolutionary Causalities and Consequences of Phago-Mixotrophic Mode of Nutrition.</title>
        <authorList>
            <person name="Burns J.A."/>
            <person name="Paasch A."/>
            <person name="Narechania A."/>
            <person name="Kim E."/>
        </authorList>
    </citation>
    <scope>NUCLEOTIDE SEQUENCE [LARGE SCALE GENOMIC DNA]</scope>
    <source>
        <strain evidence="4 5">PLY_AMNH</strain>
    </source>
</reference>
<dbReference type="GO" id="GO:0016491">
    <property type="term" value="F:oxidoreductase activity"/>
    <property type="evidence" value="ECO:0007669"/>
    <property type="project" value="UniProtKB-KW"/>
</dbReference>
<sequence>MGSDPQERAKLRIATLANQLVPRASGATPPGGLEREHTEAPRADRRLAGKIALVTGAASGIGRASALRFAAEGAKVLCADTNESDVRDTAQQIRNGGGIAEHIVCNVSNATQVEATVEQCVNNLGGLDIMFANAGVLGSLSPWTEIEAEEWAPVLQVNVVGVFNCFKFAALKMQQLRGEVPGGSLIATSSVAGIRSGQPNLRHHRSKIKRRK</sequence>
<feature type="region of interest" description="Disordered" evidence="3">
    <location>
        <begin position="20"/>
        <end position="41"/>
    </location>
</feature>
<evidence type="ECO:0000256" key="1">
    <source>
        <dbReference type="ARBA" id="ARBA00006484"/>
    </source>
</evidence>
<accession>A0AAE0BK30</accession>
<proteinExistence type="inferred from homology"/>
<comment type="caution">
    <text evidence="4">The sequence shown here is derived from an EMBL/GenBank/DDBJ whole genome shotgun (WGS) entry which is preliminary data.</text>
</comment>
<evidence type="ECO:0000256" key="3">
    <source>
        <dbReference type="SAM" id="MobiDB-lite"/>
    </source>
</evidence>
<dbReference type="SUPFAM" id="SSF51735">
    <property type="entry name" value="NAD(P)-binding Rossmann-fold domains"/>
    <property type="match status" value="1"/>
</dbReference>
<dbReference type="InterPro" id="IPR002347">
    <property type="entry name" value="SDR_fam"/>
</dbReference>
<dbReference type="AlphaFoldDB" id="A0AAE0BK30"/>